<evidence type="ECO:0000256" key="3">
    <source>
        <dbReference type="ARBA" id="ARBA00022679"/>
    </source>
</evidence>
<evidence type="ECO:0000256" key="7">
    <source>
        <dbReference type="ARBA" id="ARBA00047899"/>
    </source>
</evidence>
<dbReference type="EC" id="2.7.11.1" evidence="1"/>
<evidence type="ECO:0000259" key="10">
    <source>
        <dbReference type="PROSITE" id="PS50011"/>
    </source>
</evidence>
<dbReference type="InterPro" id="IPR017441">
    <property type="entry name" value="Protein_kinase_ATP_BS"/>
</dbReference>
<gene>
    <name evidence="11" type="primary">PARPA_04901.1 scaffold 15694</name>
</gene>
<keyword evidence="2" id="KW-0723">Serine/threonine-protein kinase</keyword>
<evidence type="ECO:0000256" key="9">
    <source>
        <dbReference type="PROSITE-ProRule" id="PRU10141"/>
    </source>
</evidence>
<dbReference type="OrthoDB" id="248923at2759"/>
<dbReference type="GO" id="GO:0005524">
    <property type="term" value="F:ATP binding"/>
    <property type="evidence" value="ECO:0007669"/>
    <property type="project" value="UniProtKB-UniRule"/>
</dbReference>
<evidence type="ECO:0000256" key="4">
    <source>
        <dbReference type="ARBA" id="ARBA00022741"/>
    </source>
</evidence>
<sequence length="332" mass="37444">MSFFSNLVGSINTVVESVVDTSTITQDHLNIVLSVNGRSFRIRKLLGEGGFSIVYLAEDENKQLFAVKAIRCKMGKEEAEKAIKEAIITDRLQHKNIIKIEDMRMIKSKDGSRIVYIIMPFYKRGNVQDLIDKCNQQGKTIPEKQMLILFRDICKSVQVLATYKNRAGVSIPWAHRDIKPANILLSDDGKTPILMDFGSARLARVEITNRQTAMKQQDDAAENCSMPYRAPELFDVKSGTTLTEKVDIWSLGCTLFTMAYGTSPFEMTINQQGGTIALAVLNKQFSFPNSKKDVYSQKLKDLISWMLNIDPDARPNIDEVIFAIDQVISFNQ</sequence>
<dbReference type="PANTHER" id="PTHR45998:SF2">
    <property type="entry name" value="SERINE_THREONINE-PROTEIN KINASE 16"/>
    <property type="match status" value="1"/>
</dbReference>
<dbReference type="Proteomes" id="UP000054107">
    <property type="component" value="Unassembled WGS sequence"/>
</dbReference>
<dbReference type="PROSITE" id="PS50011">
    <property type="entry name" value="PROTEIN_KINASE_DOM"/>
    <property type="match status" value="1"/>
</dbReference>
<accession>A0A0B7N6J6</accession>
<dbReference type="GO" id="GO:0005773">
    <property type="term" value="C:vacuole"/>
    <property type="evidence" value="ECO:0007669"/>
    <property type="project" value="GOC"/>
</dbReference>
<dbReference type="STRING" id="35722.A0A0B7N6J6"/>
<dbReference type="InterPro" id="IPR011009">
    <property type="entry name" value="Kinase-like_dom_sf"/>
</dbReference>
<evidence type="ECO:0000256" key="2">
    <source>
        <dbReference type="ARBA" id="ARBA00022527"/>
    </source>
</evidence>
<dbReference type="GO" id="GO:0006624">
    <property type="term" value="P:vacuolar protein processing"/>
    <property type="evidence" value="ECO:0007669"/>
    <property type="project" value="TreeGrafter"/>
</dbReference>
<dbReference type="EMBL" id="LN725636">
    <property type="protein sequence ID" value="CEP11100.1"/>
    <property type="molecule type" value="Genomic_DNA"/>
</dbReference>
<evidence type="ECO:0000313" key="12">
    <source>
        <dbReference type="Proteomes" id="UP000054107"/>
    </source>
</evidence>
<dbReference type="GO" id="GO:0005794">
    <property type="term" value="C:Golgi apparatus"/>
    <property type="evidence" value="ECO:0007669"/>
    <property type="project" value="TreeGrafter"/>
</dbReference>
<comment type="catalytic activity">
    <reaction evidence="7">
        <text>L-threonyl-[protein] + ATP = O-phospho-L-threonyl-[protein] + ADP + H(+)</text>
        <dbReference type="Rhea" id="RHEA:46608"/>
        <dbReference type="Rhea" id="RHEA-COMP:11060"/>
        <dbReference type="Rhea" id="RHEA-COMP:11605"/>
        <dbReference type="ChEBI" id="CHEBI:15378"/>
        <dbReference type="ChEBI" id="CHEBI:30013"/>
        <dbReference type="ChEBI" id="CHEBI:30616"/>
        <dbReference type="ChEBI" id="CHEBI:61977"/>
        <dbReference type="ChEBI" id="CHEBI:456216"/>
        <dbReference type="EC" id="2.7.11.1"/>
    </reaction>
</comment>
<feature type="binding site" evidence="9">
    <location>
        <position position="68"/>
    </location>
    <ligand>
        <name>ATP</name>
        <dbReference type="ChEBI" id="CHEBI:30616"/>
    </ligand>
</feature>
<dbReference type="SUPFAM" id="SSF56112">
    <property type="entry name" value="Protein kinase-like (PK-like)"/>
    <property type="match status" value="1"/>
</dbReference>
<dbReference type="Pfam" id="PF00069">
    <property type="entry name" value="Pkinase"/>
    <property type="match status" value="1"/>
</dbReference>
<dbReference type="PANTHER" id="PTHR45998">
    <property type="entry name" value="SERINE/THREONINE-PROTEIN KINASE 16"/>
    <property type="match status" value="1"/>
</dbReference>
<dbReference type="InterPro" id="IPR000719">
    <property type="entry name" value="Prot_kinase_dom"/>
</dbReference>
<keyword evidence="4 9" id="KW-0547">Nucleotide-binding</keyword>
<name>A0A0B7N6J6_9FUNG</name>
<comment type="catalytic activity">
    <reaction evidence="8">
        <text>L-seryl-[protein] + ATP = O-phospho-L-seryl-[protein] + ADP + H(+)</text>
        <dbReference type="Rhea" id="RHEA:17989"/>
        <dbReference type="Rhea" id="RHEA-COMP:9863"/>
        <dbReference type="Rhea" id="RHEA-COMP:11604"/>
        <dbReference type="ChEBI" id="CHEBI:15378"/>
        <dbReference type="ChEBI" id="CHEBI:29999"/>
        <dbReference type="ChEBI" id="CHEBI:30616"/>
        <dbReference type="ChEBI" id="CHEBI:83421"/>
        <dbReference type="ChEBI" id="CHEBI:456216"/>
        <dbReference type="EC" id="2.7.11.1"/>
    </reaction>
</comment>
<keyword evidence="3" id="KW-0808">Transferase</keyword>
<protein>
    <recommendedName>
        <fullName evidence="1">non-specific serine/threonine protein kinase</fullName>
        <ecNumber evidence="1">2.7.11.1</ecNumber>
    </recommendedName>
</protein>
<dbReference type="Gene3D" id="1.10.510.10">
    <property type="entry name" value="Transferase(Phosphotransferase) domain 1"/>
    <property type="match status" value="1"/>
</dbReference>
<keyword evidence="6 9" id="KW-0067">ATP-binding</keyword>
<dbReference type="GO" id="GO:0004674">
    <property type="term" value="F:protein serine/threonine kinase activity"/>
    <property type="evidence" value="ECO:0007669"/>
    <property type="project" value="UniProtKB-KW"/>
</dbReference>
<dbReference type="InterPro" id="IPR052239">
    <property type="entry name" value="Ser/Thr-specific_kinases"/>
</dbReference>
<reference evidence="11 12" key="1">
    <citation type="submission" date="2014-09" db="EMBL/GenBank/DDBJ databases">
        <authorList>
            <person name="Ellenberger Sabrina"/>
        </authorList>
    </citation>
    <scope>NUCLEOTIDE SEQUENCE [LARGE SCALE GENOMIC DNA]</scope>
    <source>
        <strain evidence="11 12">CBS 412.66</strain>
    </source>
</reference>
<dbReference type="GO" id="GO:0032889">
    <property type="term" value="P:regulation of vacuole fusion, non-autophagic"/>
    <property type="evidence" value="ECO:0007669"/>
    <property type="project" value="TreeGrafter"/>
</dbReference>
<dbReference type="SMART" id="SM00220">
    <property type="entry name" value="S_TKc"/>
    <property type="match status" value="1"/>
</dbReference>
<proteinExistence type="predicted"/>
<evidence type="ECO:0000256" key="8">
    <source>
        <dbReference type="ARBA" id="ARBA00048679"/>
    </source>
</evidence>
<dbReference type="AlphaFoldDB" id="A0A0B7N6J6"/>
<dbReference type="PROSITE" id="PS00107">
    <property type="entry name" value="PROTEIN_KINASE_ATP"/>
    <property type="match status" value="1"/>
</dbReference>
<keyword evidence="5" id="KW-0418">Kinase</keyword>
<organism evidence="11 12">
    <name type="scientific">Parasitella parasitica</name>
    <dbReference type="NCBI Taxonomy" id="35722"/>
    <lineage>
        <taxon>Eukaryota</taxon>
        <taxon>Fungi</taxon>
        <taxon>Fungi incertae sedis</taxon>
        <taxon>Mucoromycota</taxon>
        <taxon>Mucoromycotina</taxon>
        <taxon>Mucoromycetes</taxon>
        <taxon>Mucorales</taxon>
        <taxon>Mucorineae</taxon>
        <taxon>Mucoraceae</taxon>
        <taxon>Parasitella</taxon>
    </lineage>
</organism>
<keyword evidence="12" id="KW-1185">Reference proteome</keyword>
<evidence type="ECO:0000256" key="5">
    <source>
        <dbReference type="ARBA" id="ARBA00022777"/>
    </source>
</evidence>
<evidence type="ECO:0000256" key="1">
    <source>
        <dbReference type="ARBA" id="ARBA00012513"/>
    </source>
</evidence>
<evidence type="ECO:0000256" key="6">
    <source>
        <dbReference type="ARBA" id="ARBA00022840"/>
    </source>
</evidence>
<feature type="domain" description="Protein kinase" evidence="10">
    <location>
        <begin position="40"/>
        <end position="328"/>
    </location>
</feature>
<evidence type="ECO:0000313" key="11">
    <source>
        <dbReference type="EMBL" id="CEP11100.1"/>
    </source>
</evidence>